<feature type="domain" description="Transketolase N-terminal" evidence="4">
    <location>
        <begin position="42"/>
        <end position="148"/>
    </location>
</feature>
<dbReference type="InterPro" id="IPR005474">
    <property type="entry name" value="Transketolase_N"/>
</dbReference>
<dbReference type="AlphaFoldDB" id="A0A0F8YKG0"/>
<sequence>MKTPKEIRREILEMAMETGINHIASSLSVVEILCVLFSIAGDNDKIILSKGHGCLGYYILLQEKGYNPPLKAHPDIDIKNGIECTTGSLGHGLPIAVGMALAKKIKKEEGNIYVLMGDGECQEGTTWESLLIAHQHKLDNLFLFVDYNR</sequence>
<dbReference type="PANTHER" id="PTHR47514:SF1">
    <property type="entry name" value="TRANSKETOLASE N-TERMINAL SECTION-RELATED"/>
    <property type="match status" value="1"/>
</dbReference>
<dbReference type="Pfam" id="PF00456">
    <property type="entry name" value="Transketolase_N"/>
    <property type="match status" value="1"/>
</dbReference>
<dbReference type="SUPFAM" id="SSF52518">
    <property type="entry name" value="Thiamin diphosphate-binding fold (THDP-binding)"/>
    <property type="match status" value="1"/>
</dbReference>
<reference evidence="5" key="1">
    <citation type="journal article" date="2015" name="Nature">
        <title>Complex archaea that bridge the gap between prokaryotes and eukaryotes.</title>
        <authorList>
            <person name="Spang A."/>
            <person name="Saw J.H."/>
            <person name="Jorgensen S.L."/>
            <person name="Zaremba-Niedzwiedzka K."/>
            <person name="Martijn J."/>
            <person name="Lind A.E."/>
            <person name="van Eijk R."/>
            <person name="Schleper C."/>
            <person name="Guy L."/>
            <person name="Ettema T.J."/>
        </authorList>
    </citation>
    <scope>NUCLEOTIDE SEQUENCE</scope>
</reference>
<evidence type="ECO:0000256" key="3">
    <source>
        <dbReference type="ARBA" id="ARBA00023052"/>
    </source>
</evidence>
<keyword evidence="3" id="KW-0786">Thiamine pyrophosphate</keyword>
<feature type="non-terminal residue" evidence="5">
    <location>
        <position position="149"/>
    </location>
</feature>
<evidence type="ECO:0000256" key="1">
    <source>
        <dbReference type="ARBA" id="ARBA00001964"/>
    </source>
</evidence>
<comment type="similarity">
    <text evidence="2">Belongs to the transketolase family.</text>
</comment>
<protein>
    <recommendedName>
        <fullName evidence="4">Transketolase N-terminal domain-containing protein</fullName>
    </recommendedName>
</protein>
<evidence type="ECO:0000259" key="4">
    <source>
        <dbReference type="Pfam" id="PF00456"/>
    </source>
</evidence>
<accession>A0A0F8YKG0</accession>
<dbReference type="Gene3D" id="3.40.50.970">
    <property type="match status" value="1"/>
</dbReference>
<proteinExistence type="inferred from homology"/>
<dbReference type="PANTHER" id="PTHR47514">
    <property type="entry name" value="TRANSKETOLASE N-TERMINAL SECTION-RELATED"/>
    <property type="match status" value="1"/>
</dbReference>
<name>A0A0F8YKG0_9ZZZZ</name>
<dbReference type="EMBL" id="LAZR01052933">
    <property type="protein sequence ID" value="KKK81863.1"/>
    <property type="molecule type" value="Genomic_DNA"/>
</dbReference>
<gene>
    <name evidence="5" type="ORF">LCGC14_2809120</name>
</gene>
<comment type="caution">
    <text evidence="5">The sequence shown here is derived from an EMBL/GenBank/DDBJ whole genome shotgun (WGS) entry which is preliminary data.</text>
</comment>
<dbReference type="InterPro" id="IPR029061">
    <property type="entry name" value="THDP-binding"/>
</dbReference>
<evidence type="ECO:0000313" key="5">
    <source>
        <dbReference type="EMBL" id="KKK81863.1"/>
    </source>
</evidence>
<evidence type="ECO:0000256" key="2">
    <source>
        <dbReference type="ARBA" id="ARBA00007131"/>
    </source>
</evidence>
<organism evidence="5">
    <name type="scientific">marine sediment metagenome</name>
    <dbReference type="NCBI Taxonomy" id="412755"/>
    <lineage>
        <taxon>unclassified sequences</taxon>
        <taxon>metagenomes</taxon>
        <taxon>ecological metagenomes</taxon>
    </lineage>
</organism>
<comment type="cofactor">
    <cofactor evidence="1">
        <name>thiamine diphosphate</name>
        <dbReference type="ChEBI" id="CHEBI:58937"/>
    </cofactor>
</comment>